<dbReference type="Proteomes" id="UP000431401">
    <property type="component" value="Unassembled WGS sequence"/>
</dbReference>
<feature type="signal peptide" evidence="1">
    <location>
        <begin position="1"/>
        <end position="24"/>
    </location>
</feature>
<evidence type="ECO:0000313" key="3">
    <source>
        <dbReference type="Proteomes" id="UP000431401"/>
    </source>
</evidence>
<keyword evidence="3" id="KW-1185">Reference proteome</keyword>
<name>A0A7K0DWH0_9NOCA</name>
<evidence type="ECO:0000313" key="2">
    <source>
        <dbReference type="EMBL" id="MQY30075.1"/>
    </source>
</evidence>
<feature type="chain" id="PRO_5029873953" evidence="1">
    <location>
        <begin position="25"/>
        <end position="127"/>
    </location>
</feature>
<comment type="caution">
    <text evidence="2">The sequence shown here is derived from an EMBL/GenBank/DDBJ whole genome shotgun (WGS) entry which is preliminary data.</text>
</comment>
<evidence type="ECO:0000256" key="1">
    <source>
        <dbReference type="SAM" id="SignalP"/>
    </source>
</evidence>
<dbReference type="RefSeq" id="WP_153347403.1">
    <property type="nucleotide sequence ID" value="NZ_WEGI01000013.1"/>
</dbReference>
<dbReference type="AlphaFoldDB" id="A0A7K0DWH0"/>
<dbReference type="EMBL" id="WEGI01000013">
    <property type="protein sequence ID" value="MQY30075.1"/>
    <property type="molecule type" value="Genomic_DNA"/>
</dbReference>
<sequence>MRKILLAAMSLAVVWGASTGTAQASFSSSTSGSCSETLDDWGYFYAYTYQYAYVDRGVIESESHSFSFSGFLEGGEQATLLRSADNKWAVYRAGVLELAVPYVSGAGLYMRDVGGPVAGGWIELCDY</sequence>
<proteinExistence type="predicted"/>
<keyword evidence="1" id="KW-0732">Signal</keyword>
<gene>
    <name evidence="2" type="ORF">NRB56_56730</name>
</gene>
<accession>A0A7K0DWH0</accession>
<dbReference type="OrthoDB" id="4568879at2"/>
<organism evidence="2 3">
    <name type="scientific">Nocardia aurantia</name>
    <dbReference type="NCBI Taxonomy" id="2585199"/>
    <lineage>
        <taxon>Bacteria</taxon>
        <taxon>Bacillati</taxon>
        <taxon>Actinomycetota</taxon>
        <taxon>Actinomycetes</taxon>
        <taxon>Mycobacteriales</taxon>
        <taxon>Nocardiaceae</taxon>
        <taxon>Nocardia</taxon>
    </lineage>
</organism>
<protein>
    <submittedName>
        <fullName evidence="2">Uncharacterized protein</fullName>
    </submittedName>
</protein>
<reference evidence="2 3" key="1">
    <citation type="submission" date="2019-10" db="EMBL/GenBank/DDBJ databases">
        <title>Nocardia macrotermitis sp. nov. and Nocardia aurantia sp. nov., isolated from the gut of fungus growing-termite Macrotermes natalensis.</title>
        <authorList>
            <person name="Benndorf R."/>
            <person name="Schwitalla J."/>
            <person name="Martin K."/>
            <person name="De Beer W."/>
            <person name="Kaster A.-K."/>
            <person name="Vollmers J."/>
            <person name="Poulsen M."/>
            <person name="Beemelmanns C."/>
        </authorList>
    </citation>
    <scope>NUCLEOTIDE SEQUENCE [LARGE SCALE GENOMIC DNA]</scope>
    <source>
        <strain evidence="2 3">RB56</strain>
    </source>
</reference>
<dbReference type="PROSITE" id="PS51257">
    <property type="entry name" value="PROKAR_LIPOPROTEIN"/>
    <property type="match status" value="1"/>
</dbReference>